<keyword evidence="5" id="KW-1133">Transmembrane helix</keyword>
<feature type="domain" description="Mechanosensitive ion channel transmembrane helices 2/3" evidence="9">
    <location>
        <begin position="38"/>
        <end position="77"/>
    </location>
</feature>
<dbReference type="SUPFAM" id="SSF50182">
    <property type="entry name" value="Sm-like ribonucleoproteins"/>
    <property type="match status" value="1"/>
</dbReference>
<dbReference type="EMBL" id="UINC01207177">
    <property type="protein sequence ID" value="SVE29161.1"/>
    <property type="molecule type" value="Genomic_DNA"/>
</dbReference>
<dbReference type="SUPFAM" id="SSF82861">
    <property type="entry name" value="Mechanosensitive channel protein MscS (YggB), transmembrane region"/>
    <property type="match status" value="1"/>
</dbReference>
<dbReference type="Gene3D" id="3.30.70.100">
    <property type="match status" value="1"/>
</dbReference>
<evidence type="ECO:0000256" key="4">
    <source>
        <dbReference type="ARBA" id="ARBA00022692"/>
    </source>
</evidence>
<feature type="non-terminal residue" evidence="10">
    <location>
        <position position="1"/>
    </location>
</feature>
<keyword evidence="6" id="KW-0472">Membrane</keyword>
<dbReference type="InterPro" id="IPR049278">
    <property type="entry name" value="MS_channel_C"/>
</dbReference>
<dbReference type="Pfam" id="PF00924">
    <property type="entry name" value="MS_channel_2nd"/>
    <property type="match status" value="1"/>
</dbReference>
<comment type="subcellular location">
    <subcellularLocation>
        <location evidence="1">Cell membrane</location>
        <topology evidence="1">Multi-pass membrane protein</topology>
    </subcellularLocation>
</comment>
<dbReference type="AlphaFoldDB" id="A0A383CAH0"/>
<accession>A0A383CAH0</accession>
<dbReference type="PANTHER" id="PTHR30221">
    <property type="entry name" value="SMALL-CONDUCTANCE MECHANOSENSITIVE CHANNEL"/>
    <property type="match status" value="1"/>
</dbReference>
<dbReference type="Pfam" id="PF21088">
    <property type="entry name" value="MS_channel_1st"/>
    <property type="match status" value="1"/>
</dbReference>
<dbReference type="InterPro" id="IPR049142">
    <property type="entry name" value="MS_channel_1st"/>
</dbReference>
<evidence type="ECO:0000259" key="7">
    <source>
        <dbReference type="Pfam" id="PF00924"/>
    </source>
</evidence>
<dbReference type="Gene3D" id="2.30.30.60">
    <property type="match status" value="1"/>
</dbReference>
<evidence type="ECO:0000256" key="5">
    <source>
        <dbReference type="ARBA" id="ARBA00022989"/>
    </source>
</evidence>
<name>A0A383CAH0_9ZZZZ</name>
<evidence type="ECO:0000256" key="1">
    <source>
        <dbReference type="ARBA" id="ARBA00004651"/>
    </source>
</evidence>
<dbReference type="SUPFAM" id="SSF82689">
    <property type="entry name" value="Mechanosensitive channel protein MscS (YggB), C-terminal domain"/>
    <property type="match status" value="1"/>
</dbReference>
<dbReference type="Gene3D" id="1.10.287.1260">
    <property type="match status" value="1"/>
</dbReference>
<protein>
    <recommendedName>
        <fullName evidence="11">Transporter</fullName>
    </recommendedName>
</protein>
<organism evidence="10">
    <name type="scientific">marine metagenome</name>
    <dbReference type="NCBI Taxonomy" id="408172"/>
    <lineage>
        <taxon>unclassified sequences</taxon>
        <taxon>metagenomes</taxon>
        <taxon>ecological metagenomes</taxon>
    </lineage>
</organism>
<dbReference type="Pfam" id="PF21082">
    <property type="entry name" value="MS_channel_3rd"/>
    <property type="match status" value="1"/>
</dbReference>
<dbReference type="InterPro" id="IPR010920">
    <property type="entry name" value="LSM_dom_sf"/>
</dbReference>
<keyword evidence="4" id="KW-0812">Transmembrane</keyword>
<reference evidence="10" key="1">
    <citation type="submission" date="2018-05" db="EMBL/GenBank/DDBJ databases">
        <authorList>
            <person name="Lanie J.A."/>
            <person name="Ng W.-L."/>
            <person name="Kazmierczak K.M."/>
            <person name="Andrzejewski T.M."/>
            <person name="Davidsen T.M."/>
            <person name="Wayne K.J."/>
            <person name="Tettelin H."/>
            <person name="Glass J.I."/>
            <person name="Rusch D."/>
            <person name="Podicherti R."/>
            <person name="Tsui H.-C.T."/>
            <person name="Winkler M.E."/>
        </authorList>
    </citation>
    <scope>NUCLEOTIDE SEQUENCE</scope>
</reference>
<sequence length="242" mass="26612">WLVTRLFDSLVDEYLAPILADTETDLDDVLLPIIRRGVKIIIWVMSVIMALDNAGYDITTVLAGLGVGGLALALAAQDSAKNIFGVFTIFTDTPFKLGERIKAGGYDGTVMEIGLRSTKIKTLEGRTVIIPNAEFSDGAVENISSEPARKVVLNLGLTYDMNDNQIEKAMQILRDIAVENEEDIQKNPSIGFNAFGDFALNVVFVYYIKKGSDILGTQTKMNLEILKRFNKGKIELAFPTQT</sequence>
<dbReference type="InterPro" id="IPR011066">
    <property type="entry name" value="MscS_channel_C_sf"/>
</dbReference>
<evidence type="ECO:0008006" key="11">
    <source>
        <dbReference type="Google" id="ProtNLM"/>
    </source>
</evidence>
<feature type="domain" description="Mechanosensitive ion channel MscS C-terminal" evidence="8">
    <location>
        <begin position="151"/>
        <end position="235"/>
    </location>
</feature>
<dbReference type="InterPro" id="IPR023408">
    <property type="entry name" value="MscS_beta-dom_sf"/>
</dbReference>
<feature type="domain" description="Mechanosensitive ion channel MscS" evidence="7">
    <location>
        <begin position="78"/>
        <end position="144"/>
    </location>
</feature>
<evidence type="ECO:0000259" key="8">
    <source>
        <dbReference type="Pfam" id="PF21082"/>
    </source>
</evidence>
<comment type="similarity">
    <text evidence="2">Belongs to the MscS (TC 1.A.23) family.</text>
</comment>
<keyword evidence="3" id="KW-1003">Cell membrane</keyword>
<dbReference type="InterPro" id="IPR011014">
    <property type="entry name" value="MscS_channel_TM-2"/>
</dbReference>
<dbReference type="InterPro" id="IPR045275">
    <property type="entry name" value="MscS_archaea/bacteria_type"/>
</dbReference>
<evidence type="ECO:0000259" key="9">
    <source>
        <dbReference type="Pfam" id="PF21088"/>
    </source>
</evidence>
<dbReference type="GO" id="GO:0008381">
    <property type="term" value="F:mechanosensitive monoatomic ion channel activity"/>
    <property type="evidence" value="ECO:0007669"/>
    <property type="project" value="InterPro"/>
</dbReference>
<dbReference type="InterPro" id="IPR006685">
    <property type="entry name" value="MscS_channel_2nd"/>
</dbReference>
<feature type="non-terminal residue" evidence="10">
    <location>
        <position position="242"/>
    </location>
</feature>
<evidence type="ECO:0000256" key="6">
    <source>
        <dbReference type="ARBA" id="ARBA00023136"/>
    </source>
</evidence>
<evidence type="ECO:0000256" key="2">
    <source>
        <dbReference type="ARBA" id="ARBA00008017"/>
    </source>
</evidence>
<evidence type="ECO:0000313" key="10">
    <source>
        <dbReference type="EMBL" id="SVE29161.1"/>
    </source>
</evidence>
<dbReference type="GO" id="GO:0005886">
    <property type="term" value="C:plasma membrane"/>
    <property type="evidence" value="ECO:0007669"/>
    <property type="project" value="UniProtKB-SubCell"/>
</dbReference>
<proteinExistence type="inferred from homology"/>
<dbReference type="PANTHER" id="PTHR30221:SF1">
    <property type="entry name" value="SMALL-CONDUCTANCE MECHANOSENSITIVE CHANNEL"/>
    <property type="match status" value="1"/>
</dbReference>
<gene>
    <name evidence="10" type="ORF">METZ01_LOCUS482015</name>
</gene>
<evidence type="ECO:0000256" key="3">
    <source>
        <dbReference type="ARBA" id="ARBA00022475"/>
    </source>
</evidence>